<evidence type="ECO:0000256" key="8">
    <source>
        <dbReference type="HAMAP-Rule" id="MF_00265"/>
    </source>
</evidence>
<dbReference type="PANTHER" id="PTHR33653">
    <property type="entry name" value="RIBONUCLEASE VAPC2"/>
    <property type="match status" value="1"/>
</dbReference>
<keyword evidence="3 8" id="KW-0540">Nuclease</keyword>
<evidence type="ECO:0000256" key="4">
    <source>
        <dbReference type="ARBA" id="ARBA00022723"/>
    </source>
</evidence>
<keyword evidence="4 8" id="KW-0479">Metal-binding</keyword>
<dbReference type="GO" id="GO:0004540">
    <property type="term" value="F:RNA nuclease activity"/>
    <property type="evidence" value="ECO:0007669"/>
    <property type="project" value="InterPro"/>
</dbReference>
<feature type="binding site" evidence="8">
    <location>
        <position position="5"/>
    </location>
    <ligand>
        <name>Mg(2+)</name>
        <dbReference type="ChEBI" id="CHEBI:18420"/>
    </ligand>
</feature>
<keyword evidence="8" id="KW-0800">Toxin</keyword>
<dbReference type="InterPro" id="IPR050556">
    <property type="entry name" value="Type_II_TA_system_RNase"/>
</dbReference>
<dbReference type="HAMAP" id="MF_00265">
    <property type="entry name" value="VapC_Nob1"/>
    <property type="match status" value="1"/>
</dbReference>
<dbReference type="InterPro" id="IPR002716">
    <property type="entry name" value="PIN_dom"/>
</dbReference>
<keyword evidence="11" id="KW-1185">Reference proteome</keyword>
<dbReference type="PANTHER" id="PTHR33653:SF1">
    <property type="entry name" value="RIBONUCLEASE VAPC2"/>
    <property type="match status" value="1"/>
</dbReference>
<reference evidence="10 11" key="1">
    <citation type="journal article" date="2018" name="Arch. Microbiol.">
        <title>New insights into the metabolic potential of the phototrophic purple bacterium Rhodopila globiformis DSM 161(T) from its draft genome sequence and evidence for a vanadium-dependent nitrogenase.</title>
        <authorList>
            <person name="Imhoff J.F."/>
            <person name="Rahn T."/>
            <person name="Kunzel S."/>
            <person name="Neulinger S.C."/>
        </authorList>
    </citation>
    <scope>NUCLEOTIDE SEQUENCE [LARGE SCALE GENOMIC DNA]</scope>
    <source>
        <strain evidence="10 11">DSM 16996</strain>
    </source>
</reference>
<evidence type="ECO:0000256" key="1">
    <source>
        <dbReference type="ARBA" id="ARBA00001946"/>
    </source>
</evidence>
<dbReference type="Pfam" id="PF01850">
    <property type="entry name" value="PIN"/>
    <property type="match status" value="1"/>
</dbReference>
<dbReference type="AlphaFoldDB" id="A0A2S6N1X7"/>
<dbReference type="CDD" id="cd18745">
    <property type="entry name" value="PIN_VapC4-5_FitB-like"/>
    <property type="match status" value="1"/>
</dbReference>
<dbReference type="InterPro" id="IPR029060">
    <property type="entry name" value="PIN-like_dom_sf"/>
</dbReference>
<organism evidence="10 11">
    <name type="scientific">Rhodoblastus sphagnicola</name>
    <dbReference type="NCBI Taxonomy" id="333368"/>
    <lineage>
        <taxon>Bacteria</taxon>
        <taxon>Pseudomonadati</taxon>
        <taxon>Pseudomonadota</taxon>
        <taxon>Alphaproteobacteria</taxon>
        <taxon>Hyphomicrobiales</taxon>
        <taxon>Rhodoblastaceae</taxon>
        <taxon>Rhodoblastus</taxon>
    </lineage>
</organism>
<dbReference type="InterPro" id="IPR022907">
    <property type="entry name" value="VapC_family"/>
</dbReference>
<evidence type="ECO:0000256" key="5">
    <source>
        <dbReference type="ARBA" id="ARBA00022801"/>
    </source>
</evidence>
<keyword evidence="5 8" id="KW-0378">Hydrolase</keyword>
<comment type="caution">
    <text evidence="10">The sequence shown here is derived from an EMBL/GenBank/DDBJ whole genome shotgun (WGS) entry which is preliminary data.</text>
</comment>
<dbReference type="Proteomes" id="UP000239089">
    <property type="component" value="Unassembled WGS sequence"/>
</dbReference>
<evidence type="ECO:0000259" key="9">
    <source>
        <dbReference type="Pfam" id="PF01850"/>
    </source>
</evidence>
<dbReference type="EC" id="3.1.-.-" evidence="8"/>
<dbReference type="EMBL" id="NHSJ01000106">
    <property type="protein sequence ID" value="PPQ28625.1"/>
    <property type="molecule type" value="Genomic_DNA"/>
</dbReference>
<evidence type="ECO:0000313" key="10">
    <source>
        <dbReference type="EMBL" id="PPQ28625.1"/>
    </source>
</evidence>
<comment type="similarity">
    <text evidence="7 8">Belongs to the PINc/VapC protein family.</text>
</comment>
<sequence>MLCLDTNVVIGLLNGRPPILRRRFEQERLSATSMAISSIALFELRFGAANSARPERNASALDAFLTEDIQVLEFDSADAAEAGKLRAHLKRAGTPIGPYDLLIAAQARRRGGTLVTSNVGEFSRAPGLVVVDWAA</sequence>
<name>A0A2S6N1X7_9HYPH</name>
<dbReference type="GO" id="GO:0016787">
    <property type="term" value="F:hydrolase activity"/>
    <property type="evidence" value="ECO:0007669"/>
    <property type="project" value="UniProtKB-KW"/>
</dbReference>
<protein>
    <recommendedName>
        <fullName evidence="8">Ribonuclease VapC</fullName>
        <shortName evidence="8">RNase VapC</shortName>
        <ecNumber evidence="8">3.1.-.-</ecNumber>
    </recommendedName>
    <alternativeName>
        <fullName evidence="8">Toxin VapC</fullName>
    </alternativeName>
</protein>
<evidence type="ECO:0000313" key="11">
    <source>
        <dbReference type="Proteomes" id="UP000239089"/>
    </source>
</evidence>
<feature type="binding site" evidence="8">
    <location>
        <position position="100"/>
    </location>
    <ligand>
        <name>Mg(2+)</name>
        <dbReference type="ChEBI" id="CHEBI:18420"/>
    </ligand>
</feature>
<dbReference type="GO" id="GO:0000287">
    <property type="term" value="F:magnesium ion binding"/>
    <property type="evidence" value="ECO:0007669"/>
    <property type="project" value="UniProtKB-UniRule"/>
</dbReference>
<keyword evidence="2 8" id="KW-1277">Toxin-antitoxin system</keyword>
<proteinExistence type="inferred from homology"/>
<keyword evidence="6 8" id="KW-0460">Magnesium</keyword>
<feature type="domain" description="PIN" evidence="9">
    <location>
        <begin position="3"/>
        <end position="126"/>
    </location>
</feature>
<evidence type="ECO:0000256" key="3">
    <source>
        <dbReference type="ARBA" id="ARBA00022722"/>
    </source>
</evidence>
<evidence type="ECO:0000256" key="7">
    <source>
        <dbReference type="ARBA" id="ARBA00038093"/>
    </source>
</evidence>
<evidence type="ECO:0000256" key="6">
    <source>
        <dbReference type="ARBA" id="ARBA00022842"/>
    </source>
</evidence>
<comment type="function">
    <text evidence="8">Toxic component of a toxin-antitoxin (TA) system. An RNase.</text>
</comment>
<gene>
    <name evidence="8" type="primary">vapC</name>
    <name evidence="10" type="ORF">CCR94_17445</name>
</gene>
<dbReference type="OrthoDB" id="5458135at2"/>
<evidence type="ECO:0000256" key="2">
    <source>
        <dbReference type="ARBA" id="ARBA00022649"/>
    </source>
</evidence>
<dbReference type="Gene3D" id="3.40.50.1010">
    <property type="entry name" value="5'-nuclease"/>
    <property type="match status" value="1"/>
</dbReference>
<accession>A0A2S6N1X7</accession>
<dbReference type="GO" id="GO:0090729">
    <property type="term" value="F:toxin activity"/>
    <property type="evidence" value="ECO:0007669"/>
    <property type="project" value="UniProtKB-KW"/>
</dbReference>
<dbReference type="RefSeq" id="WP_104509126.1">
    <property type="nucleotide sequence ID" value="NZ_JACIGC010000006.1"/>
</dbReference>
<comment type="cofactor">
    <cofactor evidence="1 8">
        <name>Mg(2+)</name>
        <dbReference type="ChEBI" id="CHEBI:18420"/>
    </cofactor>
</comment>
<dbReference type="SUPFAM" id="SSF88723">
    <property type="entry name" value="PIN domain-like"/>
    <property type="match status" value="1"/>
</dbReference>